<evidence type="ECO:0000313" key="3">
    <source>
        <dbReference type="Proteomes" id="UP001586593"/>
    </source>
</evidence>
<accession>A0ABR3V4H3</accession>
<feature type="region of interest" description="Disordered" evidence="1">
    <location>
        <begin position="1"/>
        <end position="32"/>
    </location>
</feature>
<sequence length="86" mass="8889">MATGTKPSPHASPPIAPTIAPTNMTAHASPNGNVSADAWRVALELPSAPILLAPQWSTRHPSLRSTARVGVRATTLSTSRRNGGEA</sequence>
<feature type="region of interest" description="Disordered" evidence="1">
    <location>
        <begin position="59"/>
        <end position="86"/>
    </location>
</feature>
<comment type="caution">
    <text evidence="2">The sequence shown here is derived from an EMBL/GenBank/DDBJ whole genome shotgun (WGS) entry which is preliminary data.</text>
</comment>
<dbReference type="Proteomes" id="UP001586593">
    <property type="component" value="Unassembled WGS sequence"/>
</dbReference>
<feature type="compositionally biased region" description="Polar residues" evidence="1">
    <location>
        <begin position="74"/>
        <end position="86"/>
    </location>
</feature>
<evidence type="ECO:0000256" key="1">
    <source>
        <dbReference type="SAM" id="MobiDB-lite"/>
    </source>
</evidence>
<reference evidence="2 3" key="1">
    <citation type="journal article" date="2024" name="Commun. Biol.">
        <title>Comparative genomic analysis of thermophilic fungi reveals convergent evolutionary adaptations and gene losses.</title>
        <authorList>
            <person name="Steindorff A.S."/>
            <person name="Aguilar-Pontes M.V."/>
            <person name="Robinson A.J."/>
            <person name="Andreopoulos B."/>
            <person name="LaButti K."/>
            <person name="Kuo A."/>
            <person name="Mondo S."/>
            <person name="Riley R."/>
            <person name="Otillar R."/>
            <person name="Haridas S."/>
            <person name="Lipzen A."/>
            <person name="Grimwood J."/>
            <person name="Schmutz J."/>
            <person name="Clum A."/>
            <person name="Reid I.D."/>
            <person name="Moisan M.C."/>
            <person name="Butler G."/>
            <person name="Nguyen T.T.M."/>
            <person name="Dewar K."/>
            <person name="Conant G."/>
            <person name="Drula E."/>
            <person name="Henrissat B."/>
            <person name="Hansel C."/>
            <person name="Singer S."/>
            <person name="Hutchinson M.I."/>
            <person name="de Vries R.P."/>
            <person name="Natvig D.O."/>
            <person name="Powell A.J."/>
            <person name="Tsang A."/>
            <person name="Grigoriev I.V."/>
        </authorList>
    </citation>
    <scope>NUCLEOTIDE SEQUENCE [LARGE SCALE GENOMIC DNA]</scope>
    <source>
        <strain evidence="2 3">ATCC 24622</strain>
    </source>
</reference>
<feature type="compositionally biased region" description="Polar residues" evidence="1">
    <location>
        <begin position="23"/>
        <end position="32"/>
    </location>
</feature>
<proteinExistence type="predicted"/>
<dbReference type="EMBL" id="JAZHXJ010002795">
    <property type="protein sequence ID" value="KAL1836663.1"/>
    <property type="molecule type" value="Genomic_DNA"/>
</dbReference>
<protein>
    <submittedName>
        <fullName evidence="2">Uncharacterized protein</fullName>
    </submittedName>
</protein>
<evidence type="ECO:0000313" key="2">
    <source>
        <dbReference type="EMBL" id="KAL1836663.1"/>
    </source>
</evidence>
<gene>
    <name evidence="2" type="ORF">VTK73DRAFT_4963</name>
</gene>
<organism evidence="2 3">
    <name type="scientific">Phialemonium thermophilum</name>
    <dbReference type="NCBI Taxonomy" id="223376"/>
    <lineage>
        <taxon>Eukaryota</taxon>
        <taxon>Fungi</taxon>
        <taxon>Dikarya</taxon>
        <taxon>Ascomycota</taxon>
        <taxon>Pezizomycotina</taxon>
        <taxon>Sordariomycetes</taxon>
        <taxon>Sordariomycetidae</taxon>
        <taxon>Cephalothecales</taxon>
        <taxon>Cephalothecaceae</taxon>
        <taxon>Phialemonium</taxon>
    </lineage>
</organism>
<keyword evidence="3" id="KW-1185">Reference proteome</keyword>
<name>A0ABR3V4H3_9PEZI</name>